<dbReference type="InterPro" id="IPR037151">
    <property type="entry name" value="AlkB-like_sf"/>
</dbReference>
<evidence type="ECO:0000256" key="6">
    <source>
        <dbReference type="ARBA" id="ARBA00023002"/>
    </source>
</evidence>
<dbReference type="GO" id="GO:0046872">
    <property type="term" value="F:metal ion binding"/>
    <property type="evidence" value="ECO:0007669"/>
    <property type="project" value="UniProtKB-KW"/>
</dbReference>
<keyword evidence="3" id="KW-0227">DNA damage</keyword>
<dbReference type="Gene3D" id="2.60.120.590">
    <property type="entry name" value="Alpha-ketoglutarate-dependent dioxygenase AlkB-like"/>
    <property type="match status" value="1"/>
</dbReference>
<dbReference type="EMBL" id="SLWX01000001">
    <property type="protein sequence ID" value="TCO78207.1"/>
    <property type="molecule type" value="Genomic_DNA"/>
</dbReference>
<evidence type="ECO:0000256" key="5">
    <source>
        <dbReference type="ARBA" id="ARBA00022964"/>
    </source>
</evidence>
<evidence type="ECO:0000256" key="4">
    <source>
        <dbReference type="ARBA" id="ARBA00022842"/>
    </source>
</evidence>
<dbReference type="GO" id="GO:0051213">
    <property type="term" value="F:dioxygenase activity"/>
    <property type="evidence" value="ECO:0007669"/>
    <property type="project" value="UniProtKB-KW"/>
</dbReference>
<organism evidence="10 11">
    <name type="scientific">Chromatocurvus halotolerans</name>
    <dbReference type="NCBI Taxonomy" id="1132028"/>
    <lineage>
        <taxon>Bacteria</taxon>
        <taxon>Pseudomonadati</taxon>
        <taxon>Pseudomonadota</taxon>
        <taxon>Gammaproteobacteria</taxon>
        <taxon>Cellvibrionales</taxon>
        <taxon>Halieaceae</taxon>
        <taxon>Chromatocurvus</taxon>
    </lineage>
</organism>
<dbReference type="PANTHER" id="PTHR31212:SF4">
    <property type="entry name" value="ALPHA-KETOGLUTARATE-DEPENDENT DIOXYGENASE ALKB HOMOLOG 3"/>
    <property type="match status" value="1"/>
</dbReference>
<dbReference type="InterPro" id="IPR032854">
    <property type="entry name" value="ALKBH3"/>
</dbReference>
<dbReference type="GO" id="GO:0032451">
    <property type="term" value="F:demethylase activity"/>
    <property type="evidence" value="ECO:0007669"/>
    <property type="project" value="UniProtKB-ARBA"/>
</dbReference>
<evidence type="ECO:0000313" key="10">
    <source>
        <dbReference type="EMBL" id="TCO78207.1"/>
    </source>
</evidence>
<dbReference type="InterPro" id="IPR005123">
    <property type="entry name" value="Oxoglu/Fe-dep_dioxygenase_dom"/>
</dbReference>
<evidence type="ECO:0000313" key="11">
    <source>
        <dbReference type="Proteomes" id="UP000294980"/>
    </source>
</evidence>
<keyword evidence="4" id="KW-0460">Magnesium</keyword>
<sequence length="202" mass="23081">MDLFSDSYRHLGNLLPCDGTVHYHGAVMAPQTADRYFDALFRDIAWEHDQAVMFGERIVTARKVAWYAETPLSYTYSRITRTALPWTAPLRSLLAIVERHTGESFNACLLNLYHSGSEGMGWHSDDERDLVRGGAIASVSLGARRKFAFKHRQSKETVSLELEHGSLLVMRGETQRYWLHRLPPTKKVATPRVNLTFRQMAM</sequence>
<evidence type="ECO:0000256" key="2">
    <source>
        <dbReference type="ARBA" id="ARBA00022723"/>
    </source>
</evidence>
<dbReference type="PANTHER" id="PTHR31212">
    <property type="entry name" value="ALPHA-KETOGLUTARATE-DEPENDENT DIOXYGENASE ALKB HOMOLOG 3"/>
    <property type="match status" value="1"/>
</dbReference>
<gene>
    <name evidence="10" type="ORF">EV688_10120</name>
</gene>
<keyword evidence="6" id="KW-0560">Oxidoreductase</keyword>
<dbReference type="GO" id="GO:0016787">
    <property type="term" value="F:hydrolase activity"/>
    <property type="evidence" value="ECO:0007669"/>
    <property type="project" value="UniProtKB-ARBA"/>
</dbReference>
<comment type="cofactor">
    <cofactor evidence="1">
        <name>Fe(2+)</name>
        <dbReference type="ChEBI" id="CHEBI:29033"/>
    </cofactor>
</comment>
<evidence type="ECO:0000256" key="7">
    <source>
        <dbReference type="ARBA" id="ARBA00023004"/>
    </source>
</evidence>
<dbReference type="SUPFAM" id="SSF51197">
    <property type="entry name" value="Clavaminate synthase-like"/>
    <property type="match status" value="1"/>
</dbReference>
<keyword evidence="11" id="KW-1185">Reference proteome</keyword>
<keyword evidence="2" id="KW-0479">Metal-binding</keyword>
<feature type="domain" description="Fe2OG dioxygenase" evidence="9">
    <location>
        <begin position="104"/>
        <end position="201"/>
    </location>
</feature>
<keyword evidence="5 10" id="KW-0223">Dioxygenase</keyword>
<evidence type="ECO:0000256" key="3">
    <source>
        <dbReference type="ARBA" id="ARBA00022763"/>
    </source>
</evidence>
<dbReference type="OrthoDB" id="190276at2"/>
<dbReference type="PROSITE" id="PS51471">
    <property type="entry name" value="FE2OG_OXY"/>
    <property type="match status" value="1"/>
</dbReference>
<proteinExistence type="predicted"/>
<keyword evidence="8" id="KW-0234">DNA repair</keyword>
<dbReference type="GO" id="GO:0006307">
    <property type="term" value="P:DNA alkylation repair"/>
    <property type="evidence" value="ECO:0007669"/>
    <property type="project" value="InterPro"/>
</dbReference>
<dbReference type="InterPro" id="IPR027450">
    <property type="entry name" value="AlkB-like"/>
</dbReference>
<dbReference type="GO" id="GO:0140097">
    <property type="term" value="F:catalytic activity, acting on DNA"/>
    <property type="evidence" value="ECO:0007669"/>
    <property type="project" value="UniProtKB-ARBA"/>
</dbReference>
<comment type="caution">
    <text evidence="10">The sequence shown here is derived from an EMBL/GenBank/DDBJ whole genome shotgun (WGS) entry which is preliminary data.</text>
</comment>
<dbReference type="GO" id="GO:0016705">
    <property type="term" value="F:oxidoreductase activity, acting on paired donors, with incorporation or reduction of molecular oxygen"/>
    <property type="evidence" value="ECO:0007669"/>
    <property type="project" value="UniProtKB-ARBA"/>
</dbReference>
<dbReference type="FunFam" id="2.60.120.590:FF:000004">
    <property type="entry name" value="DNA oxidative demethylase ALKBH2"/>
    <property type="match status" value="1"/>
</dbReference>
<reference evidence="10 11" key="1">
    <citation type="submission" date="2019-03" db="EMBL/GenBank/DDBJ databases">
        <title>Genomic Encyclopedia of Type Strains, Phase IV (KMG-IV): sequencing the most valuable type-strain genomes for metagenomic binning, comparative biology and taxonomic classification.</title>
        <authorList>
            <person name="Goeker M."/>
        </authorList>
    </citation>
    <scope>NUCLEOTIDE SEQUENCE [LARGE SCALE GENOMIC DNA]</scope>
    <source>
        <strain evidence="10 11">DSM 23344</strain>
    </source>
</reference>
<keyword evidence="7" id="KW-0408">Iron</keyword>
<dbReference type="Pfam" id="PF13532">
    <property type="entry name" value="2OG-FeII_Oxy_2"/>
    <property type="match status" value="1"/>
</dbReference>
<evidence type="ECO:0000256" key="1">
    <source>
        <dbReference type="ARBA" id="ARBA00001954"/>
    </source>
</evidence>
<evidence type="ECO:0000259" key="9">
    <source>
        <dbReference type="PROSITE" id="PS51471"/>
    </source>
</evidence>
<accession>A0A4R2KZ61</accession>
<name>A0A4R2KZ61_9GAMM</name>
<dbReference type="RefSeq" id="WP_117316881.1">
    <property type="nucleotide sequence ID" value="NZ_QQSW01000006.1"/>
</dbReference>
<dbReference type="Proteomes" id="UP000294980">
    <property type="component" value="Unassembled WGS sequence"/>
</dbReference>
<evidence type="ECO:0000256" key="8">
    <source>
        <dbReference type="ARBA" id="ARBA00023204"/>
    </source>
</evidence>
<dbReference type="AlphaFoldDB" id="A0A4R2KZ61"/>
<protein>
    <submittedName>
        <fullName evidence="10">Alkylated DNA repair dioxygenase AlkB</fullName>
    </submittedName>
</protein>